<sequence>EVEDVIEVVNVAKLMTEVVTTATTPITAAQVPKASALRKRMGVIIQDPEEIAITSVIMHSEVKSKDKGKGILVEEPKPLKRQAQIEQDEAFARQLEAELNANINWNDVVDQVKRKEKQDNTVMRYQALKRNPITEAQARKNIMQYSLNQAFLERVEEEVIGQKKEGSKRKDDSPEQRAAKKQKIDKEV</sequence>
<comment type="caution">
    <text evidence="2">The sequence shown here is derived from an EMBL/GenBank/DDBJ whole genome shotgun (WGS) entry which is preliminary data.</text>
</comment>
<gene>
    <name evidence="2" type="ORF">Tci_866321</name>
</gene>
<protein>
    <submittedName>
        <fullName evidence="2">Uncharacterized protein</fullName>
    </submittedName>
</protein>
<organism evidence="2">
    <name type="scientific">Tanacetum cinerariifolium</name>
    <name type="common">Dalmatian daisy</name>
    <name type="synonym">Chrysanthemum cinerariifolium</name>
    <dbReference type="NCBI Taxonomy" id="118510"/>
    <lineage>
        <taxon>Eukaryota</taxon>
        <taxon>Viridiplantae</taxon>
        <taxon>Streptophyta</taxon>
        <taxon>Embryophyta</taxon>
        <taxon>Tracheophyta</taxon>
        <taxon>Spermatophyta</taxon>
        <taxon>Magnoliopsida</taxon>
        <taxon>eudicotyledons</taxon>
        <taxon>Gunneridae</taxon>
        <taxon>Pentapetalae</taxon>
        <taxon>asterids</taxon>
        <taxon>campanulids</taxon>
        <taxon>Asterales</taxon>
        <taxon>Asteraceae</taxon>
        <taxon>Asteroideae</taxon>
        <taxon>Anthemideae</taxon>
        <taxon>Anthemidinae</taxon>
        <taxon>Tanacetum</taxon>
    </lineage>
</organism>
<feature type="region of interest" description="Disordered" evidence="1">
    <location>
        <begin position="161"/>
        <end position="188"/>
    </location>
</feature>
<accession>A0A699SA42</accession>
<proteinExistence type="predicted"/>
<feature type="non-terminal residue" evidence="2">
    <location>
        <position position="1"/>
    </location>
</feature>
<evidence type="ECO:0000313" key="2">
    <source>
        <dbReference type="EMBL" id="GFC94351.1"/>
    </source>
</evidence>
<dbReference type="AlphaFoldDB" id="A0A699SA42"/>
<dbReference type="EMBL" id="BKCJ011148236">
    <property type="protein sequence ID" value="GFC94351.1"/>
    <property type="molecule type" value="Genomic_DNA"/>
</dbReference>
<evidence type="ECO:0000256" key="1">
    <source>
        <dbReference type="SAM" id="MobiDB-lite"/>
    </source>
</evidence>
<name>A0A699SA42_TANCI</name>
<reference evidence="2" key="1">
    <citation type="journal article" date="2019" name="Sci. Rep.">
        <title>Draft genome of Tanacetum cinerariifolium, the natural source of mosquito coil.</title>
        <authorList>
            <person name="Yamashiro T."/>
            <person name="Shiraishi A."/>
            <person name="Satake H."/>
            <person name="Nakayama K."/>
        </authorList>
    </citation>
    <scope>NUCLEOTIDE SEQUENCE</scope>
</reference>